<keyword evidence="1" id="KW-0175">Coiled coil</keyword>
<keyword evidence="2" id="KW-0812">Transmembrane</keyword>
<keyword evidence="5" id="KW-1185">Reference proteome</keyword>
<dbReference type="RefSeq" id="WP_245751606.1">
    <property type="nucleotide sequence ID" value="NZ_FODJ01000004.1"/>
</dbReference>
<dbReference type="SUPFAM" id="SSF51261">
    <property type="entry name" value="Duplicated hybrid motif"/>
    <property type="match status" value="1"/>
</dbReference>
<dbReference type="PANTHER" id="PTHR21666:SF270">
    <property type="entry name" value="MUREIN HYDROLASE ACTIVATOR ENVC"/>
    <property type="match status" value="1"/>
</dbReference>
<protein>
    <submittedName>
        <fullName evidence="4">Peptidase family M23</fullName>
    </submittedName>
</protein>
<accession>A0A1H8MB24</accession>
<feature type="domain" description="M23ase beta-sheet core" evidence="3">
    <location>
        <begin position="195"/>
        <end position="289"/>
    </location>
</feature>
<dbReference type="STRING" id="872970.SAMN04488134_10492"/>
<feature type="transmembrane region" description="Helical" evidence="2">
    <location>
        <begin position="32"/>
        <end position="53"/>
    </location>
</feature>
<keyword evidence="2" id="KW-1133">Transmembrane helix</keyword>
<dbReference type="GO" id="GO:0004222">
    <property type="term" value="F:metalloendopeptidase activity"/>
    <property type="evidence" value="ECO:0007669"/>
    <property type="project" value="TreeGrafter"/>
</dbReference>
<organism evidence="4 5">
    <name type="scientific">Amphibacillus marinus</name>
    <dbReference type="NCBI Taxonomy" id="872970"/>
    <lineage>
        <taxon>Bacteria</taxon>
        <taxon>Bacillati</taxon>
        <taxon>Bacillota</taxon>
        <taxon>Bacilli</taxon>
        <taxon>Bacillales</taxon>
        <taxon>Bacillaceae</taxon>
        <taxon>Amphibacillus</taxon>
    </lineage>
</organism>
<dbReference type="Gene3D" id="2.70.70.10">
    <property type="entry name" value="Glucose Permease (Domain IIA)"/>
    <property type="match status" value="1"/>
</dbReference>
<evidence type="ECO:0000313" key="4">
    <source>
        <dbReference type="EMBL" id="SEO14346.1"/>
    </source>
</evidence>
<sequence length="299" mass="34037">MSLRKFRPRMLTFTIISNQAHKQTRQLYFPRILLVVLAIIGLIPIILLIYNVLLNDNLATTNKQLSEQVTLLENRKDTLVTEVEVLENERDTVIERFEQLNEIEEKFHQYINEMPEEALGGINIPLLDEEINQLSQQQSLLETTEWIDRYHQTIANIEQLEHNLQYIPTAWPTEPDTITSAFGPRSDPFNRTQSIHSGIDVRGATGTPVFAAGDGVVTLAEFYGGYGNTIRISHNDRYITLYAHLSEINVEQGEQVKKGSVIGAIGSTGRSTGPHLHYEILKDGTPVDPEFYLDFFEQE</sequence>
<name>A0A1H8MB24_9BACI</name>
<gene>
    <name evidence="4" type="ORF">SAMN04488134_10492</name>
</gene>
<dbReference type="FunFam" id="2.70.70.10:FF:000006">
    <property type="entry name" value="M23 family peptidase"/>
    <property type="match status" value="1"/>
</dbReference>
<dbReference type="InterPro" id="IPR016047">
    <property type="entry name" value="M23ase_b-sheet_dom"/>
</dbReference>
<keyword evidence="2" id="KW-0472">Membrane</keyword>
<dbReference type="InterPro" id="IPR050570">
    <property type="entry name" value="Cell_wall_metabolism_enzyme"/>
</dbReference>
<dbReference type="AlphaFoldDB" id="A0A1H8MB24"/>
<dbReference type="CDD" id="cd12797">
    <property type="entry name" value="M23_peptidase"/>
    <property type="match status" value="1"/>
</dbReference>
<evidence type="ECO:0000259" key="3">
    <source>
        <dbReference type="Pfam" id="PF01551"/>
    </source>
</evidence>
<dbReference type="Proteomes" id="UP000199300">
    <property type="component" value="Unassembled WGS sequence"/>
</dbReference>
<feature type="coiled-coil region" evidence="1">
    <location>
        <begin position="55"/>
        <end position="103"/>
    </location>
</feature>
<dbReference type="Pfam" id="PF01551">
    <property type="entry name" value="Peptidase_M23"/>
    <property type="match status" value="1"/>
</dbReference>
<evidence type="ECO:0000313" key="5">
    <source>
        <dbReference type="Proteomes" id="UP000199300"/>
    </source>
</evidence>
<evidence type="ECO:0000256" key="2">
    <source>
        <dbReference type="SAM" id="Phobius"/>
    </source>
</evidence>
<dbReference type="Gene3D" id="1.20.5.1000">
    <property type="entry name" value="arf6 gtpase in complex with a specific effector, jip4"/>
    <property type="match status" value="1"/>
</dbReference>
<dbReference type="InterPro" id="IPR011055">
    <property type="entry name" value="Dup_hybrid_motif"/>
</dbReference>
<proteinExistence type="predicted"/>
<dbReference type="EMBL" id="FODJ01000004">
    <property type="protein sequence ID" value="SEO14346.1"/>
    <property type="molecule type" value="Genomic_DNA"/>
</dbReference>
<evidence type="ECO:0000256" key="1">
    <source>
        <dbReference type="SAM" id="Coils"/>
    </source>
</evidence>
<reference evidence="4 5" key="1">
    <citation type="submission" date="2016-10" db="EMBL/GenBank/DDBJ databases">
        <authorList>
            <person name="de Groot N.N."/>
        </authorList>
    </citation>
    <scope>NUCLEOTIDE SEQUENCE [LARGE SCALE GENOMIC DNA]</scope>
    <source>
        <strain evidence="4 5">CGMCC 1.10434</strain>
    </source>
</reference>
<dbReference type="PANTHER" id="PTHR21666">
    <property type="entry name" value="PEPTIDASE-RELATED"/>
    <property type="match status" value="1"/>
</dbReference>